<organism evidence="2">
    <name type="scientific">viral metagenome</name>
    <dbReference type="NCBI Taxonomy" id="1070528"/>
    <lineage>
        <taxon>unclassified sequences</taxon>
        <taxon>metagenomes</taxon>
        <taxon>organismal metagenomes</taxon>
    </lineage>
</organism>
<name>A0A6C0AWL7_9ZZZZ</name>
<dbReference type="Gene3D" id="3.40.50.11350">
    <property type="match status" value="1"/>
</dbReference>
<dbReference type="EMBL" id="MN738763">
    <property type="protein sequence ID" value="QHS83750.1"/>
    <property type="molecule type" value="Genomic_DNA"/>
</dbReference>
<sequence>MHPRLKEVNDLISMIPKPTLPLNFKKDGKLVICLIEFRVMKEIEYVMNAVLRVYKPEEIGIAVVYGTRNASFVENTFKDWNNLIFVKTEHANLDRGTYSILLKQPQFYEHFLNFSHILIYQTDALTLKKIPEKYFQYDYIGAPWTLCNQCARYPAGNGGYSLRNIKSMIKVCEQYRNVPFSKGHRGNEDIFFCSQKDLKYPNFNSADHKEFAIERVYHPNPTGCHQVHLTRMNTSEWSIFVKENIINNLIGNMDTDIAVQEATGLTEIKEKYRIGQKIGPYTLEFVRPDQNKWEIDCCQPYEILFCKTEDPLTCVKKHSIGRQHRAIVHKKGKGCFFFSDENHIYIGFKGFPNGGQSYADIMAPEGNSFGHARELPKNGIILLKTAIDGSKPTVEEVNERHYISQDMKISVPELVFVLFTGVGFYNQLFSLEMAVYLANISNRALRLYVQHPLVHCGQPNRAYGVLTDYLSNDFTKYLVNGFSVHKFESVPRCARIELEQKMSNVVFVDRELSSPKLSSDRRDFCHSRQELDCGILDKLFNPNIKRVKLEKSNASRCFTNIYTKKENYMLMSNICNILSKNIDTIEEIYKELTKKLGPYKHILAVHLRFGDYHKKVNSITGPNNEIERNITPWFNKYSKVLIMTDRKDNPFFQKFKNKVIFADELINNEHRQKLSKLFNKTDIAEFIVQKKLCEYADLFIGSQGSTVSTYIQYRNYINGKDHEKFTHMRCGYYNPDKLCLDRKKVGKYSWASKNYLRGHPMAWSMFFEDNVHRKLFFSVDTWYSLADRVVEKRGEKLGDFKDKILLIKTDLILGYVNELKNITGKFVLITVSNDDQCIPYLNYPPSPPAEAIGKSLLEIPNMVKWYTKNACIVHPKIKPLPIGPKMQWYTTQFKGEDVTTHYRIFNEFCINPSERLYSGKENLLYINFAQTTGNSLYTPHKNIRHACLKQLALTGLNEKQPSANFEKYIELLSKYKFSVSPPGRGIDTHRSWESLLVGTIPIMLSTPIDSLFDDLPVVIVKSYKEVNKEFLEEKYKEILNKKNYNFEKLYRKYWIDEIKKGF</sequence>
<evidence type="ECO:0000313" key="2">
    <source>
        <dbReference type="EMBL" id="QHS83750.1"/>
    </source>
</evidence>
<dbReference type="PANTHER" id="PTHR15576:SF1">
    <property type="entry name" value="RIBITOL-5-PHOSPHATE XYLOSYLTRANSFERASE 1"/>
    <property type="match status" value="1"/>
</dbReference>
<dbReference type="InterPro" id="IPR043729">
    <property type="entry name" value="DUF5672"/>
</dbReference>
<reference evidence="2" key="1">
    <citation type="journal article" date="2020" name="Nature">
        <title>Giant virus diversity and host interactions through global metagenomics.</title>
        <authorList>
            <person name="Schulz F."/>
            <person name="Roux S."/>
            <person name="Paez-Espino D."/>
            <person name="Jungbluth S."/>
            <person name="Walsh D.A."/>
            <person name="Denef V.J."/>
            <person name="McMahon K.D."/>
            <person name="Konstantinidis K.T."/>
            <person name="Eloe-Fadrosh E.A."/>
            <person name="Kyrpides N.C."/>
            <person name="Woyke T."/>
        </authorList>
    </citation>
    <scope>NUCLEOTIDE SEQUENCE</scope>
    <source>
        <strain evidence="2">GVMAG-S-ERX555961-36</strain>
    </source>
</reference>
<proteinExistence type="predicted"/>
<dbReference type="PANTHER" id="PTHR15576">
    <property type="entry name" value="RIBITOL-5-PHOSPHATE XYLOSYLTRANSFERASE 1"/>
    <property type="match status" value="1"/>
</dbReference>
<dbReference type="Pfam" id="PF18922">
    <property type="entry name" value="DUF5672"/>
    <property type="match status" value="1"/>
</dbReference>
<evidence type="ECO:0000259" key="1">
    <source>
        <dbReference type="Pfam" id="PF18922"/>
    </source>
</evidence>
<dbReference type="GO" id="GO:0120053">
    <property type="term" value="F:ribitol beta-1,4-xylosyltransferase activity"/>
    <property type="evidence" value="ECO:0007669"/>
    <property type="project" value="InterPro"/>
</dbReference>
<dbReference type="AlphaFoldDB" id="A0A6C0AWL7"/>
<dbReference type="GO" id="GO:0005794">
    <property type="term" value="C:Golgi apparatus"/>
    <property type="evidence" value="ECO:0007669"/>
    <property type="project" value="TreeGrafter"/>
</dbReference>
<dbReference type="InterPro" id="IPR055286">
    <property type="entry name" value="RXYLT1-like"/>
</dbReference>
<accession>A0A6C0AWL7</accession>
<feature type="domain" description="DUF5672" evidence="1">
    <location>
        <begin position="94"/>
        <end position="225"/>
    </location>
</feature>
<dbReference type="GO" id="GO:0035269">
    <property type="term" value="P:protein O-linked glycosylation via mannose"/>
    <property type="evidence" value="ECO:0007669"/>
    <property type="project" value="InterPro"/>
</dbReference>
<protein>
    <recommendedName>
        <fullName evidence="1">DUF5672 domain-containing protein</fullName>
    </recommendedName>
</protein>